<comment type="caution">
    <text evidence="3">The sequence shown here is derived from an EMBL/GenBank/DDBJ whole genome shotgun (WGS) entry which is preliminary data.</text>
</comment>
<dbReference type="Proteomes" id="UP000249451">
    <property type="component" value="Unassembled WGS sequence"/>
</dbReference>
<dbReference type="AlphaFoldDB" id="A0A2W5AYS5"/>
<protein>
    <recommendedName>
        <fullName evidence="5">Secreted protein</fullName>
    </recommendedName>
</protein>
<sequence>MRRTLIALSTSLALTLGGTAAVATAAEPQSSNSQEASSKLEGSSYIKEVHDAAASSDNPQLNNFYAVMLDALIGFAAFAVLGAIYAEVAKRLPM</sequence>
<feature type="transmembrane region" description="Helical" evidence="1">
    <location>
        <begin position="64"/>
        <end position="86"/>
    </location>
</feature>
<evidence type="ECO:0000313" key="3">
    <source>
        <dbReference type="EMBL" id="PZO98582.1"/>
    </source>
</evidence>
<evidence type="ECO:0000256" key="1">
    <source>
        <dbReference type="SAM" id="Phobius"/>
    </source>
</evidence>
<keyword evidence="1" id="KW-1133">Transmembrane helix</keyword>
<feature type="chain" id="PRO_5016023377" description="Secreted protein" evidence="2">
    <location>
        <begin position="26"/>
        <end position="94"/>
    </location>
</feature>
<gene>
    <name evidence="3" type="ORF">DI609_10300</name>
</gene>
<evidence type="ECO:0008006" key="5">
    <source>
        <dbReference type="Google" id="ProtNLM"/>
    </source>
</evidence>
<dbReference type="EMBL" id="QFNY01000274">
    <property type="protein sequence ID" value="PZO98582.1"/>
    <property type="molecule type" value="Genomic_DNA"/>
</dbReference>
<organism evidence="3 4">
    <name type="scientific">Corynebacterium urealyticum</name>
    <dbReference type="NCBI Taxonomy" id="43771"/>
    <lineage>
        <taxon>Bacteria</taxon>
        <taxon>Bacillati</taxon>
        <taxon>Actinomycetota</taxon>
        <taxon>Actinomycetes</taxon>
        <taxon>Mycobacteriales</taxon>
        <taxon>Corynebacteriaceae</taxon>
        <taxon>Corynebacterium</taxon>
    </lineage>
</organism>
<feature type="signal peptide" evidence="2">
    <location>
        <begin position="1"/>
        <end position="25"/>
    </location>
</feature>
<evidence type="ECO:0000313" key="4">
    <source>
        <dbReference type="Proteomes" id="UP000249451"/>
    </source>
</evidence>
<accession>A0A2W5AYS5</accession>
<evidence type="ECO:0000256" key="2">
    <source>
        <dbReference type="SAM" id="SignalP"/>
    </source>
</evidence>
<keyword evidence="1" id="KW-0472">Membrane</keyword>
<reference evidence="3 4" key="1">
    <citation type="submission" date="2017-11" db="EMBL/GenBank/DDBJ databases">
        <title>Infants hospitalized years apart are colonized by the same room-sourced microbial strains.</title>
        <authorList>
            <person name="Brooks B."/>
            <person name="Olm M.R."/>
            <person name="Firek B.A."/>
            <person name="Baker R."/>
            <person name="Thomas B.C."/>
            <person name="Morowitz M.J."/>
            <person name="Banfield J.F."/>
        </authorList>
    </citation>
    <scope>NUCLEOTIDE SEQUENCE [LARGE SCALE GENOMIC DNA]</scope>
    <source>
        <strain evidence="3">S2_012_000_R3_87</strain>
    </source>
</reference>
<keyword evidence="1" id="KW-0812">Transmembrane</keyword>
<name>A0A2W5AYS5_9CORY</name>
<keyword evidence="2" id="KW-0732">Signal</keyword>
<proteinExistence type="predicted"/>